<evidence type="ECO:0000313" key="2">
    <source>
        <dbReference type="EMBL" id="MEQ2213727.1"/>
    </source>
</evidence>
<keyword evidence="1" id="KW-0812">Transmembrane</keyword>
<feature type="transmembrane region" description="Helical" evidence="1">
    <location>
        <begin position="79"/>
        <end position="97"/>
    </location>
</feature>
<protein>
    <recommendedName>
        <fullName evidence="4">Secreted protein</fullName>
    </recommendedName>
</protein>
<comment type="caution">
    <text evidence="2">The sequence shown here is derived from an EMBL/GenBank/DDBJ whole genome shotgun (WGS) entry which is preliminary data.</text>
</comment>
<gene>
    <name evidence="2" type="ORF">XENOCAPTIV_019878</name>
</gene>
<dbReference type="Proteomes" id="UP001434883">
    <property type="component" value="Unassembled WGS sequence"/>
</dbReference>
<accession>A0ABV0S2F8</accession>
<evidence type="ECO:0000313" key="3">
    <source>
        <dbReference type="Proteomes" id="UP001434883"/>
    </source>
</evidence>
<sequence>GGAGRSSAISSIWPMLLVVGRGATKGSRNERTAENLNFFAAPAAAPFLFPSSFLLSFRYVSRKPFHFFSRKRQSATSRFSLYFFGAVYPVCGCHFMDES</sequence>
<evidence type="ECO:0008006" key="4">
    <source>
        <dbReference type="Google" id="ProtNLM"/>
    </source>
</evidence>
<evidence type="ECO:0000256" key="1">
    <source>
        <dbReference type="SAM" id="Phobius"/>
    </source>
</evidence>
<keyword evidence="3" id="KW-1185">Reference proteome</keyword>
<feature type="transmembrane region" description="Helical" evidence="1">
    <location>
        <begin position="38"/>
        <end position="59"/>
    </location>
</feature>
<name>A0ABV0S2F8_9TELE</name>
<proteinExistence type="predicted"/>
<keyword evidence="1" id="KW-1133">Transmembrane helix</keyword>
<organism evidence="2 3">
    <name type="scientific">Xenoophorus captivus</name>
    <dbReference type="NCBI Taxonomy" id="1517983"/>
    <lineage>
        <taxon>Eukaryota</taxon>
        <taxon>Metazoa</taxon>
        <taxon>Chordata</taxon>
        <taxon>Craniata</taxon>
        <taxon>Vertebrata</taxon>
        <taxon>Euteleostomi</taxon>
        <taxon>Actinopterygii</taxon>
        <taxon>Neopterygii</taxon>
        <taxon>Teleostei</taxon>
        <taxon>Neoteleostei</taxon>
        <taxon>Acanthomorphata</taxon>
        <taxon>Ovalentaria</taxon>
        <taxon>Atherinomorphae</taxon>
        <taxon>Cyprinodontiformes</taxon>
        <taxon>Goodeidae</taxon>
        <taxon>Xenoophorus</taxon>
    </lineage>
</organism>
<feature type="non-terminal residue" evidence="2">
    <location>
        <position position="1"/>
    </location>
</feature>
<dbReference type="EMBL" id="JAHRIN010063061">
    <property type="protein sequence ID" value="MEQ2213727.1"/>
    <property type="molecule type" value="Genomic_DNA"/>
</dbReference>
<keyword evidence="1" id="KW-0472">Membrane</keyword>
<reference evidence="2 3" key="1">
    <citation type="submission" date="2021-06" db="EMBL/GenBank/DDBJ databases">
        <authorList>
            <person name="Palmer J.M."/>
        </authorList>
    </citation>
    <scope>NUCLEOTIDE SEQUENCE [LARGE SCALE GENOMIC DNA]</scope>
    <source>
        <strain evidence="2 3">XC_2019</strain>
        <tissue evidence="2">Muscle</tissue>
    </source>
</reference>